<dbReference type="GO" id="GO:0046872">
    <property type="term" value="F:metal ion binding"/>
    <property type="evidence" value="ECO:0007669"/>
    <property type="project" value="UniProtKB-KW"/>
</dbReference>
<dbReference type="Gene3D" id="3.40.50.300">
    <property type="entry name" value="P-loop containing nucleotide triphosphate hydrolases"/>
    <property type="match status" value="2"/>
</dbReference>
<dbReference type="AlphaFoldDB" id="A0A6V7UHM9"/>
<keyword evidence="5 9" id="KW-0342">GTP-binding</keyword>
<evidence type="ECO:0000256" key="3">
    <source>
        <dbReference type="ARBA" id="ARBA00022741"/>
    </source>
</evidence>
<feature type="binding site" evidence="10">
    <location>
        <position position="179"/>
    </location>
    <ligand>
        <name>Mg(2+)</name>
        <dbReference type="ChEBI" id="CHEBI:18420"/>
    </ligand>
</feature>
<dbReference type="GO" id="GO:0005834">
    <property type="term" value="C:heterotrimeric G-protein complex"/>
    <property type="evidence" value="ECO:0007669"/>
    <property type="project" value="TreeGrafter"/>
</dbReference>
<dbReference type="SUPFAM" id="SSF47895">
    <property type="entry name" value="Transducin (alpha subunit), insertion domain"/>
    <property type="match status" value="1"/>
</dbReference>
<dbReference type="CDD" id="cd00066">
    <property type="entry name" value="G-alpha"/>
    <property type="match status" value="1"/>
</dbReference>
<feature type="binding site" evidence="9">
    <location>
        <begin position="173"/>
        <end position="179"/>
    </location>
    <ligand>
        <name>GTP</name>
        <dbReference type="ChEBI" id="CHEBI:37565"/>
    </ligand>
</feature>
<dbReference type="GO" id="GO:0005525">
    <property type="term" value="F:GTP binding"/>
    <property type="evidence" value="ECO:0007669"/>
    <property type="project" value="UniProtKB-KW"/>
</dbReference>
<evidence type="ECO:0000256" key="10">
    <source>
        <dbReference type="PIRSR" id="PIRSR601019-2"/>
    </source>
</evidence>
<dbReference type="PANTHER" id="PTHR10218:SF245">
    <property type="entry name" value="GUANINE NUCLEOTIDE-BINDING PROTEIN ALPHA-2 SUBUNIT-RELATED"/>
    <property type="match status" value="1"/>
</dbReference>
<evidence type="ECO:0000313" key="12">
    <source>
        <dbReference type="Proteomes" id="UP000580250"/>
    </source>
</evidence>
<evidence type="ECO:0000256" key="1">
    <source>
        <dbReference type="ARBA" id="ARBA00022707"/>
    </source>
</evidence>
<dbReference type="InterPro" id="IPR027417">
    <property type="entry name" value="P-loop_NTPase"/>
</dbReference>
<dbReference type="EMBL" id="CAJEWN010000070">
    <property type="protein sequence ID" value="CAD2158323.1"/>
    <property type="molecule type" value="Genomic_DNA"/>
</dbReference>
<keyword evidence="4 10" id="KW-0460">Magnesium</keyword>
<dbReference type="PANTHER" id="PTHR10218">
    <property type="entry name" value="GTP-BINDING PROTEIN ALPHA SUBUNIT"/>
    <property type="match status" value="1"/>
</dbReference>
<dbReference type="SMART" id="SM00275">
    <property type="entry name" value="G_alpha"/>
    <property type="match status" value="1"/>
</dbReference>
<sequence>MGNCESGEQQKNRELDKKLFDDFEAQKKIVKLLLLGAAEGGKSTLLKQMKIIHDNGYNEVERLERRQAIYRNILSGVESLIIAMQKMELRYSTKEIEDCADRVTEIIKRNDEKIKLHPELKDAIANIWADPIIQKEIAPRGNEFNFNESCPYFLNALDRITAHTYVPTTQDILMLRITTTGIIEVKFEIKGVNFRVFDVGGQRSERKKWIHCFDDVHAIIFVVALSEYDQVLFEDTRTNRMIESLRLFRSVCNSRWFYNTAMILFLNKKDIFEEKIKTTSIQCLFKNYMGKLNRMIKSLRLFRSVCNSRWFYNTAMILFLNKKDIFEEKIKTTSIQCLFKNYMGSNTYEDQVKYIEEKFASLNSNPNKTVYIHETCATDTNQIQLILDNVIDALLQKILHGYGLC</sequence>
<dbReference type="Proteomes" id="UP000580250">
    <property type="component" value="Unassembled WGS sequence"/>
</dbReference>
<dbReference type="OrthoDB" id="5817230at2759"/>
<evidence type="ECO:0000313" key="11">
    <source>
        <dbReference type="EMBL" id="CAD2158323.1"/>
    </source>
</evidence>
<feature type="binding site" evidence="9">
    <location>
        <begin position="198"/>
        <end position="202"/>
    </location>
    <ligand>
        <name>GTP</name>
        <dbReference type="ChEBI" id="CHEBI:37565"/>
    </ligand>
</feature>
<dbReference type="FunFam" id="3.40.50.300:FF:003800">
    <property type="entry name" value="Guanine nucleotide-binding protein G(k) subunit alpha"/>
    <property type="match status" value="2"/>
</dbReference>
<evidence type="ECO:0000256" key="5">
    <source>
        <dbReference type="ARBA" id="ARBA00023134"/>
    </source>
</evidence>
<evidence type="ECO:0000256" key="9">
    <source>
        <dbReference type="PIRSR" id="PIRSR601019-1"/>
    </source>
</evidence>
<feature type="binding site" evidence="9">
    <location>
        <position position="377"/>
    </location>
    <ligand>
        <name>GTP</name>
        <dbReference type="ChEBI" id="CHEBI:37565"/>
    </ligand>
</feature>
<feature type="binding site" evidence="10">
    <location>
        <position position="43"/>
    </location>
    <ligand>
        <name>Mg(2+)</name>
        <dbReference type="ChEBI" id="CHEBI:18420"/>
    </ligand>
</feature>
<organism evidence="11 12">
    <name type="scientific">Meloidogyne enterolobii</name>
    <name type="common">Root-knot nematode worm</name>
    <name type="synonym">Meloidogyne mayaguensis</name>
    <dbReference type="NCBI Taxonomy" id="390850"/>
    <lineage>
        <taxon>Eukaryota</taxon>
        <taxon>Metazoa</taxon>
        <taxon>Ecdysozoa</taxon>
        <taxon>Nematoda</taxon>
        <taxon>Chromadorea</taxon>
        <taxon>Rhabditida</taxon>
        <taxon>Tylenchina</taxon>
        <taxon>Tylenchomorpha</taxon>
        <taxon>Tylenchoidea</taxon>
        <taxon>Meloidogynidae</taxon>
        <taxon>Meloidogyninae</taxon>
        <taxon>Meloidogyne</taxon>
    </lineage>
</organism>
<dbReference type="InterPro" id="IPR011025">
    <property type="entry name" value="GproteinA_insert"/>
</dbReference>
<dbReference type="PROSITE" id="PS51882">
    <property type="entry name" value="G_ALPHA"/>
    <property type="match status" value="1"/>
</dbReference>
<feature type="binding site" evidence="9">
    <location>
        <begin position="39"/>
        <end position="44"/>
    </location>
    <ligand>
        <name>GTP</name>
        <dbReference type="ChEBI" id="CHEBI:37565"/>
    </ligand>
</feature>
<dbReference type="GO" id="GO:0031683">
    <property type="term" value="F:G-protein beta/gamma-subunit complex binding"/>
    <property type="evidence" value="ECO:0007669"/>
    <property type="project" value="InterPro"/>
</dbReference>
<evidence type="ECO:0000256" key="2">
    <source>
        <dbReference type="ARBA" id="ARBA00022723"/>
    </source>
</evidence>
<dbReference type="GO" id="GO:0001664">
    <property type="term" value="F:G protein-coupled receptor binding"/>
    <property type="evidence" value="ECO:0007669"/>
    <property type="project" value="TreeGrafter"/>
</dbReference>
<gene>
    <name evidence="11" type="ORF">MENT_LOCUS13099</name>
</gene>
<evidence type="ECO:0000256" key="8">
    <source>
        <dbReference type="ARBA" id="ARBA00023288"/>
    </source>
</evidence>
<comment type="caution">
    <text evidence="11">The sequence shown here is derived from an EMBL/GenBank/DDBJ whole genome shotgun (WGS) entry which is preliminary data.</text>
</comment>
<name>A0A6V7UHM9_MELEN</name>
<keyword evidence="2 10" id="KW-0479">Metal-binding</keyword>
<protein>
    <submittedName>
        <fullName evidence="11">Uncharacterized protein</fullName>
    </submittedName>
</protein>
<keyword evidence="8" id="KW-0449">Lipoprotein</keyword>
<dbReference type="Gene3D" id="1.10.400.10">
    <property type="entry name" value="GI Alpha 1, domain 2-like"/>
    <property type="match status" value="1"/>
</dbReference>
<keyword evidence="6" id="KW-0564">Palmitate</keyword>
<evidence type="ECO:0000256" key="4">
    <source>
        <dbReference type="ARBA" id="ARBA00022842"/>
    </source>
</evidence>
<dbReference type="GO" id="GO:0005737">
    <property type="term" value="C:cytoplasm"/>
    <property type="evidence" value="ECO:0007669"/>
    <property type="project" value="TreeGrafter"/>
</dbReference>
<evidence type="ECO:0000256" key="6">
    <source>
        <dbReference type="ARBA" id="ARBA00023139"/>
    </source>
</evidence>
<keyword evidence="7" id="KW-0807">Transducer</keyword>
<dbReference type="GO" id="GO:0003924">
    <property type="term" value="F:GTPase activity"/>
    <property type="evidence" value="ECO:0007669"/>
    <property type="project" value="InterPro"/>
</dbReference>
<accession>A0A6V7UHM9</accession>
<dbReference type="PRINTS" id="PR00318">
    <property type="entry name" value="GPROTEINA"/>
</dbReference>
<dbReference type="InterPro" id="IPR001019">
    <property type="entry name" value="Gprotein_alpha_su"/>
</dbReference>
<feature type="binding site" evidence="9">
    <location>
        <begin position="321"/>
        <end position="324"/>
    </location>
    <ligand>
        <name>GTP</name>
        <dbReference type="ChEBI" id="CHEBI:37565"/>
    </ligand>
</feature>
<dbReference type="Pfam" id="PF00503">
    <property type="entry name" value="G-alpha"/>
    <property type="match status" value="2"/>
</dbReference>
<proteinExistence type="predicted"/>
<dbReference type="GO" id="GO:0007188">
    <property type="term" value="P:adenylate cyclase-modulating G protein-coupled receptor signaling pathway"/>
    <property type="evidence" value="ECO:0007669"/>
    <property type="project" value="TreeGrafter"/>
</dbReference>
<evidence type="ECO:0000256" key="7">
    <source>
        <dbReference type="ARBA" id="ARBA00023224"/>
    </source>
</evidence>
<keyword evidence="3 9" id="KW-0547">Nucleotide-binding</keyword>
<reference evidence="11 12" key="1">
    <citation type="submission" date="2020-08" db="EMBL/GenBank/DDBJ databases">
        <authorList>
            <person name="Koutsovoulos G."/>
            <person name="Danchin GJ E."/>
        </authorList>
    </citation>
    <scope>NUCLEOTIDE SEQUENCE [LARGE SCALE GENOMIC DNA]</scope>
</reference>
<dbReference type="SUPFAM" id="SSF52540">
    <property type="entry name" value="P-loop containing nucleoside triphosphate hydrolases"/>
    <property type="match status" value="2"/>
</dbReference>
<keyword evidence="1" id="KW-0519">Myristate</keyword>